<protein>
    <recommendedName>
        <fullName evidence="4">Cyanovirin-N domain-containing protein</fullName>
    </recommendedName>
</protein>
<evidence type="ECO:0000313" key="3">
    <source>
        <dbReference type="Proteomes" id="UP001295423"/>
    </source>
</evidence>
<feature type="chain" id="PRO_5042073763" description="Cyanovirin-N domain-containing protein" evidence="1">
    <location>
        <begin position="20"/>
        <end position="201"/>
    </location>
</feature>
<evidence type="ECO:0000256" key="1">
    <source>
        <dbReference type="SAM" id="SignalP"/>
    </source>
</evidence>
<name>A0AAD2FJ36_9STRA</name>
<dbReference type="AlphaFoldDB" id="A0AAD2FJ36"/>
<dbReference type="PROSITE" id="PS50231">
    <property type="entry name" value="RICIN_B_LECTIN"/>
    <property type="match status" value="1"/>
</dbReference>
<dbReference type="Proteomes" id="UP001295423">
    <property type="component" value="Unassembled WGS sequence"/>
</dbReference>
<sequence>MMSKIISTALIGFATFAAANEVQRDLAGTAGGFLFTMSDCPGMCLTYNRIQGQIELNNCSIGGNMKVWEVDYSCGEEDGFFQIRNVMESKCIADPTDCSSCNQGVTLVDCDNNNAAWFSYGALHKTGPNAYYLYNTRCWLKEGKVSALSTPSLDSKTCPEDFSVGACRRMEWNADHFSRDISYYEWGFNEVKTECDDTLFP</sequence>
<reference evidence="2" key="1">
    <citation type="submission" date="2023-08" db="EMBL/GenBank/DDBJ databases">
        <authorList>
            <person name="Audoor S."/>
            <person name="Bilcke G."/>
        </authorList>
    </citation>
    <scope>NUCLEOTIDE SEQUENCE</scope>
</reference>
<comment type="caution">
    <text evidence="2">The sequence shown here is derived from an EMBL/GenBank/DDBJ whole genome shotgun (WGS) entry which is preliminary data.</text>
</comment>
<accession>A0AAD2FJ36</accession>
<proteinExistence type="predicted"/>
<evidence type="ECO:0000313" key="2">
    <source>
        <dbReference type="EMBL" id="CAJ1935058.1"/>
    </source>
</evidence>
<keyword evidence="1" id="KW-0732">Signal</keyword>
<dbReference type="EMBL" id="CAKOGP040000446">
    <property type="protein sequence ID" value="CAJ1935058.1"/>
    <property type="molecule type" value="Genomic_DNA"/>
</dbReference>
<gene>
    <name evidence="2" type="ORF">CYCCA115_LOCUS4396</name>
</gene>
<organism evidence="2 3">
    <name type="scientific">Cylindrotheca closterium</name>
    <dbReference type="NCBI Taxonomy" id="2856"/>
    <lineage>
        <taxon>Eukaryota</taxon>
        <taxon>Sar</taxon>
        <taxon>Stramenopiles</taxon>
        <taxon>Ochrophyta</taxon>
        <taxon>Bacillariophyta</taxon>
        <taxon>Bacillariophyceae</taxon>
        <taxon>Bacillariophycidae</taxon>
        <taxon>Bacillariales</taxon>
        <taxon>Bacillariaceae</taxon>
        <taxon>Cylindrotheca</taxon>
    </lineage>
</organism>
<dbReference type="SUPFAM" id="SSF50370">
    <property type="entry name" value="Ricin B-like lectins"/>
    <property type="match status" value="1"/>
</dbReference>
<keyword evidence="3" id="KW-1185">Reference proteome</keyword>
<dbReference type="InterPro" id="IPR035992">
    <property type="entry name" value="Ricin_B-like_lectins"/>
</dbReference>
<evidence type="ECO:0008006" key="4">
    <source>
        <dbReference type="Google" id="ProtNLM"/>
    </source>
</evidence>
<feature type="signal peptide" evidence="1">
    <location>
        <begin position="1"/>
        <end position="19"/>
    </location>
</feature>